<evidence type="ECO:0000313" key="1">
    <source>
        <dbReference type="EMBL" id="GES90738.1"/>
    </source>
</evidence>
<reference evidence="1" key="1">
    <citation type="submission" date="2019-10" db="EMBL/GenBank/DDBJ databases">
        <title>Conservation and host-specific expression of non-tandemly repeated heterogenous ribosome RNA gene in arbuscular mycorrhizal fungi.</title>
        <authorList>
            <person name="Maeda T."/>
            <person name="Kobayashi Y."/>
            <person name="Nakagawa T."/>
            <person name="Ezawa T."/>
            <person name="Yamaguchi K."/>
            <person name="Bino T."/>
            <person name="Nishimoto Y."/>
            <person name="Shigenobu S."/>
            <person name="Kawaguchi M."/>
        </authorList>
    </citation>
    <scope>NUCLEOTIDE SEQUENCE</scope>
    <source>
        <strain evidence="1">HR1</strain>
    </source>
</reference>
<sequence>MNDKRFEENFFFKKSGCRKFLNKILLKNHKERSMRTFIIRQKVVIIFSGREEENTTEPKNTIIRCMANILFDDILSRRNTVNN</sequence>
<proteinExistence type="predicted"/>
<accession>A0A8H3QSN9</accession>
<protein>
    <submittedName>
        <fullName evidence="1">Uncharacterized protein</fullName>
    </submittedName>
</protein>
<dbReference type="AlphaFoldDB" id="A0A8H3QSN9"/>
<dbReference type="EMBL" id="BLAL01000196">
    <property type="protein sequence ID" value="GES90738.1"/>
    <property type="molecule type" value="Genomic_DNA"/>
</dbReference>
<organism evidence="1 2">
    <name type="scientific">Rhizophagus clarus</name>
    <dbReference type="NCBI Taxonomy" id="94130"/>
    <lineage>
        <taxon>Eukaryota</taxon>
        <taxon>Fungi</taxon>
        <taxon>Fungi incertae sedis</taxon>
        <taxon>Mucoromycota</taxon>
        <taxon>Glomeromycotina</taxon>
        <taxon>Glomeromycetes</taxon>
        <taxon>Glomerales</taxon>
        <taxon>Glomeraceae</taxon>
        <taxon>Rhizophagus</taxon>
    </lineage>
</organism>
<comment type="caution">
    <text evidence="1">The sequence shown here is derived from an EMBL/GenBank/DDBJ whole genome shotgun (WGS) entry which is preliminary data.</text>
</comment>
<gene>
    <name evidence="1" type="ORF">RCL2_001756900</name>
</gene>
<evidence type="ECO:0000313" key="2">
    <source>
        <dbReference type="Proteomes" id="UP000615446"/>
    </source>
</evidence>
<name>A0A8H3QSN9_9GLOM</name>
<dbReference type="Proteomes" id="UP000615446">
    <property type="component" value="Unassembled WGS sequence"/>
</dbReference>